<feature type="compositionally biased region" description="Basic and acidic residues" evidence="1">
    <location>
        <begin position="41"/>
        <end position="54"/>
    </location>
</feature>
<keyword evidence="2" id="KW-0472">Membrane</keyword>
<feature type="transmembrane region" description="Helical" evidence="2">
    <location>
        <begin position="111"/>
        <end position="131"/>
    </location>
</feature>
<gene>
    <name evidence="3" type="ORF">HZU44_20610</name>
</gene>
<protein>
    <recommendedName>
        <fullName evidence="4">Cell division protein FtsB</fullName>
    </recommendedName>
</protein>
<sequence>MNADKRDSRDTGVGQRAPRSGGRIAAQRTTRAGLPVTGSGRLDRQGETRARGAREFPTNGSAALRPAERISPAEQVSPAERIGPAERARPAASPSPRLRVAPPPPVSVPRAPFAALILVLVVGGVLGILLVNTKINENSFRLERLQQQQAKLDTDQQQLEKEIADAKAPGNLTAAARKLGMVEAEEPAYIRLPDGRVIGVPQPANGQPSVTSQQGAGG</sequence>
<evidence type="ECO:0000256" key="2">
    <source>
        <dbReference type="SAM" id="Phobius"/>
    </source>
</evidence>
<keyword evidence="2" id="KW-0812">Transmembrane</keyword>
<dbReference type="EMBL" id="CP058905">
    <property type="protein sequence ID" value="QLJ97232.1"/>
    <property type="molecule type" value="Genomic_DNA"/>
</dbReference>
<name>A0A7D5Y5F2_9ACTN</name>
<feature type="region of interest" description="Disordered" evidence="1">
    <location>
        <begin position="1"/>
        <end position="104"/>
    </location>
</feature>
<feature type="compositionally biased region" description="Polar residues" evidence="1">
    <location>
        <begin position="204"/>
        <end position="218"/>
    </location>
</feature>
<evidence type="ECO:0000313" key="3">
    <source>
        <dbReference type="EMBL" id="QLJ97232.1"/>
    </source>
</evidence>
<evidence type="ECO:0000256" key="1">
    <source>
        <dbReference type="SAM" id="MobiDB-lite"/>
    </source>
</evidence>
<feature type="compositionally biased region" description="Basic and acidic residues" evidence="1">
    <location>
        <begin position="1"/>
        <end position="10"/>
    </location>
</feature>
<reference evidence="3" key="1">
    <citation type="submission" date="2020-08" db="EMBL/GenBank/DDBJ databases">
        <title>A bifunctional nitrone conjugated secondary metabolite targeting the ribosome.</title>
        <authorList>
            <person name="Limbrick E.M."/>
            <person name="Graf M."/>
            <person name="Derewacz D.K."/>
            <person name="Nguyen F."/>
            <person name="Spraggins J.M."/>
            <person name="Wieland M."/>
            <person name="Ynigez-Gutierrez A.E."/>
            <person name="Reisman B.J."/>
            <person name="Zinshteyn B."/>
            <person name="McCulloch K."/>
            <person name="Iverson T.M."/>
            <person name="Green R."/>
            <person name="Wilson D.N."/>
            <person name="Bachmann B.O."/>
        </authorList>
    </citation>
    <scope>NUCLEOTIDE SEQUENCE</scope>
    <source>
        <strain evidence="3">Africana</strain>
    </source>
</reference>
<keyword evidence="2" id="KW-1133">Transmembrane helix</keyword>
<feature type="compositionally biased region" description="Low complexity" evidence="1">
    <location>
        <begin position="90"/>
        <end position="100"/>
    </location>
</feature>
<dbReference type="AlphaFoldDB" id="A0A7D5Y5F2"/>
<feature type="region of interest" description="Disordered" evidence="1">
    <location>
        <begin position="197"/>
        <end position="218"/>
    </location>
</feature>
<evidence type="ECO:0008006" key="4">
    <source>
        <dbReference type="Google" id="ProtNLM"/>
    </source>
</evidence>
<accession>A0A7D5Y5F2</accession>
<proteinExistence type="predicted"/>
<organism evidence="3">
    <name type="scientific">Micromonospora carbonacea</name>
    <dbReference type="NCBI Taxonomy" id="47853"/>
    <lineage>
        <taxon>Bacteria</taxon>
        <taxon>Bacillati</taxon>
        <taxon>Actinomycetota</taxon>
        <taxon>Actinomycetes</taxon>
        <taxon>Micromonosporales</taxon>
        <taxon>Micromonosporaceae</taxon>
        <taxon>Micromonospora</taxon>
    </lineage>
</organism>